<dbReference type="InterPro" id="IPR051713">
    <property type="entry name" value="T-cell_Activation_Regulation"/>
</dbReference>
<dbReference type="GO" id="GO:0071222">
    <property type="term" value="P:cellular response to lipopolysaccharide"/>
    <property type="evidence" value="ECO:0007669"/>
    <property type="project" value="TreeGrafter"/>
</dbReference>
<dbReference type="SUPFAM" id="SSF48726">
    <property type="entry name" value="Immunoglobulin"/>
    <property type="match status" value="1"/>
</dbReference>
<keyword evidence="3 11" id="KW-0812">Transmembrane</keyword>
<dbReference type="OrthoDB" id="10589428at2759"/>
<keyword evidence="4 12" id="KW-0732">Signal</keyword>
<keyword evidence="6 11" id="KW-0472">Membrane</keyword>
<feature type="signal peptide" evidence="12">
    <location>
        <begin position="1"/>
        <end position="24"/>
    </location>
</feature>
<keyword evidence="15" id="KW-1185">Reference proteome</keyword>
<dbReference type="InterPro" id="IPR007110">
    <property type="entry name" value="Ig-like_dom"/>
</dbReference>
<keyword evidence="5 11" id="KW-1133">Transmembrane helix</keyword>
<comment type="subcellular location">
    <subcellularLocation>
        <location evidence="1">Cell membrane</location>
        <topology evidence="1">Single-pass type I membrane protein</topology>
    </subcellularLocation>
</comment>
<feature type="chain" id="PRO_5040429478" description="Ig-like domain-containing protein" evidence="12">
    <location>
        <begin position="25"/>
        <end position="524"/>
    </location>
</feature>
<evidence type="ECO:0000256" key="6">
    <source>
        <dbReference type="ARBA" id="ARBA00023136"/>
    </source>
</evidence>
<dbReference type="PANTHER" id="PTHR25466">
    <property type="entry name" value="T-LYMPHOCYTE ACTIVATION ANTIGEN"/>
    <property type="match status" value="1"/>
</dbReference>
<keyword evidence="2" id="KW-1003">Cell membrane</keyword>
<dbReference type="GO" id="GO:0009897">
    <property type="term" value="C:external side of plasma membrane"/>
    <property type="evidence" value="ECO:0007669"/>
    <property type="project" value="TreeGrafter"/>
</dbReference>
<comment type="caution">
    <text evidence="14">The sequence shown here is derived from an EMBL/GenBank/DDBJ whole genome shotgun (WGS) entry which is preliminary data.</text>
</comment>
<evidence type="ECO:0000259" key="13">
    <source>
        <dbReference type="PROSITE" id="PS50835"/>
    </source>
</evidence>
<evidence type="ECO:0000256" key="11">
    <source>
        <dbReference type="SAM" id="Phobius"/>
    </source>
</evidence>
<dbReference type="PROSITE" id="PS50835">
    <property type="entry name" value="IG_LIKE"/>
    <property type="match status" value="1"/>
</dbReference>
<evidence type="ECO:0000313" key="14">
    <source>
        <dbReference type="EMBL" id="KAJ8032685.1"/>
    </source>
</evidence>
<name>A0A9Q1H4Z8_HOLLE</name>
<proteinExistence type="predicted"/>
<evidence type="ECO:0000256" key="5">
    <source>
        <dbReference type="ARBA" id="ARBA00022989"/>
    </source>
</evidence>
<gene>
    <name evidence="14" type="ORF">HOLleu_26279</name>
</gene>
<dbReference type="Proteomes" id="UP001152320">
    <property type="component" value="Chromosome 12"/>
</dbReference>
<dbReference type="AlphaFoldDB" id="A0A9Q1H4Z8"/>
<evidence type="ECO:0000256" key="7">
    <source>
        <dbReference type="ARBA" id="ARBA00023157"/>
    </source>
</evidence>
<feature type="transmembrane region" description="Helical" evidence="11">
    <location>
        <begin position="476"/>
        <end position="503"/>
    </location>
</feature>
<keyword evidence="8" id="KW-0675">Receptor</keyword>
<dbReference type="SMART" id="SM00409">
    <property type="entry name" value="IG"/>
    <property type="match status" value="2"/>
</dbReference>
<accession>A0A9Q1H4Z8</accession>
<evidence type="ECO:0000256" key="2">
    <source>
        <dbReference type="ARBA" id="ARBA00022475"/>
    </source>
</evidence>
<evidence type="ECO:0000256" key="9">
    <source>
        <dbReference type="ARBA" id="ARBA00023180"/>
    </source>
</evidence>
<protein>
    <recommendedName>
        <fullName evidence="13">Ig-like domain-containing protein</fullName>
    </recommendedName>
</protein>
<dbReference type="Gene3D" id="2.60.40.10">
    <property type="entry name" value="Immunoglobulins"/>
    <property type="match status" value="2"/>
</dbReference>
<evidence type="ECO:0000256" key="8">
    <source>
        <dbReference type="ARBA" id="ARBA00023170"/>
    </source>
</evidence>
<organism evidence="14 15">
    <name type="scientific">Holothuria leucospilota</name>
    <name type="common">Black long sea cucumber</name>
    <name type="synonym">Mertensiothuria leucospilota</name>
    <dbReference type="NCBI Taxonomy" id="206669"/>
    <lineage>
        <taxon>Eukaryota</taxon>
        <taxon>Metazoa</taxon>
        <taxon>Echinodermata</taxon>
        <taxon>Eleutherozoa</taxon>
        <taxon>Echinozoa</taxon>
        <taxon>Holothuroidea</taxon>
        <taxon>Aspidochirotacea</taxon>
        <taxon>Aspidochirotida</taxon>
        <taxon>Holothuriidae</taxon>
        <taxon>Holothuria</taxon>
    </lineage>
</organism>
<keyword evidence="10" id="KW-0393">Immunoglobulin domain</keyword>
<dbReference type="InterPro" id="IPR013783">
    <property type="entry name" value="Ig-like_fold"/>
</dbReference>
<dbReference type="PANTHER" id="PTHR25466:SF9">
    <property type="entry name" value="FIBRONECTIN TYPE-III DOMAIN-CONTAINING PROTEIN"/>
    <property type="match status" value="1"/>
</dbReference>
<keyword evidence="7" id="KW-1015">Disulfide bond</keyword>
<evidence type="ECO:0000256" key="4">
    <source>
        <dbReference type="ARBA" id="ARBA00022729"/>
    </source>
</evidence>
<evidence type="ECO:0000313" key="15">
    <source>
        <dbReference type="Proteomes" id="UP001152320"/>
    </source>
</evidence>
<dbReference type="GO" id="GO:0007166">
    <property type="term" value="P:cell surface receptor signaling pathway"/>
    <property type="evidence" value="ECO:0007669"/>
    <property type="project" value="TreeGrafter"/>
</dbReference>
<reference evidence="14" key="1">
    <citation type="submission" date="2021-10" db="EMBL/GenBank/DDBJ databases">
        <title>Tropical sea cucumber genome reveals ecological adaptation and Cuvierian tubules defense mechanism.</title>
        <authorList>
            <person name="Chen T."/>
        </authorList>
    </citation>
    <scope>NUCLEOTIDE SEQUENCE</scope>
    <source>
        <strain evidence="14">Nanhai2018</strain>
        <tissue evidence="14">Muscle</tissue>
    </source>
</reference>
<dbReference type="InterPro" id="IPR003599">
    <property type="entry name" value="Ig_sub"/>
</dbReference>
<keyword evidence="9" id="KW-0325">Glycoprotein</keyword>
<evidence type="ECO:0000256" key="1">
    <source>
        <dbReference type="ARBA" id="ARBA00004251"/>
    </source>
</evidence>
<evidence type="ECO:0000256" key="12">
    <source>
        <dbReference type="SAM" id="SignalP"/>
    </source>
</evidence>
<sequence>MEFQILYFFSATLISLALFNISGARKEGCDSPQYLEIGKTGVIQCNFRRDFYGVLWYKSVGFELGTPIIKLFGNKKSGHGYTFGKYDVYPNGSLIVNNVGYLHDRIFTAVKVGSLADDPVYFHINVTTIVKLVRLRPSIGVCRRNERTCYTRLEEASELRCSIWNARPAIALQWIARTNRGDKTVRCSLETKLHNLTHTSHCTIAGSDHHSSLLGLFVCKANNKHGLLLEDEALIFVESNGVMNELLTDKPSEVMVERGSLMELTCTEGKPYLIIWKKITQVDGTVEVLTYGAFVKHTAYGKMYNNEYELNSNGFLVVSNTKVQNEGLYSCSFQNEVYENMGLFEVIVYVPAYPIVKGCSLSQYCVVEGQMKGNLTCSVTGIRPPVQLEWRIVFEHQSSLITFTERKVIINQNDDVFDVRLTSTYRIQPSTDRVTVECAVADTNIEALQKATKFDLLVTASTGKGVVKRLWTHDGIIISIIVGATLIIVIAICLVACLIWCYCRRKRPNLQRPKPAQHPTPTDV</sequence>
<dbReference type="InterPro" id="IPR036179">
    <property type="entry name" value="Ig-like_dom_sf"/>
</dbReference>
<feature type="domain" description="Ig-like" evidence="13">
    <location>
        <begin position="351"/>
        <end position="455"/>
    </location>
</feature>
<dbReference type="EMBL" id="JAIZAY010000012">
    <property type="protein sequence ID" value="KAJ8032685.1"/>
    <property type="molecule type" value="Genomic_DNA"/>
</dbReference>
<dbReference type="GO" id="GO:0006955">
    <property type="term" value="P:immune response"/>
    <property type="evidence" value="ECO:0007669"/>
    <property type="project" value="TreeGrafter"/>
</dbReference>
<evidence type="ECO:0000256" key="3">
    <source>
        <dbReference type="ARBA" id="ARBA00022692"/>
    </source>
</evidence>
<evidence type="ECO:0000256" key="10">
    <source>
        <dbReference type="ARBA" id="ARBA00023319"/>
    </source>
</evidence>